<dbReference type="InterPro" id="IPR034660">
    <property type="entry name" value="DinB/YfiT-like"/>
</dbReference>
<proteinExistence type="predicted"/>
<gene>
    <name evidence="2" type="ORF">Cch01nite_41540</name>
</gene>
<evidence type="ECO:0000313" key="3">
    <source>
        <dbReference type="Proteomes" id="UP000632740"/>
    </source>
</evidence>
<name>A0A919P702_9CELL</name>
<organism evidence="2 3">
    <name type="scientific">Cellulomonas chitinilytica</name>
    <dbReference type="NCBI Taxonomy" id="398759"/>
    <lineage>
        <taxon>Bacteria</taxon>
        <taxon>Bacillati</taxon>
        <taxon>Actinomycetota</taxon>
        <taxon>Actinomycetes</taxon>
        <taxon>Micrococcales</taxon>
        <taxon>Cellulomonadaceae</taxon>
        <taxon>Cellulomonas</taxon>
    </lineage>
</organism>
<dbReference type="AlphaFoldDB" id="A0A919P702"/>
<dbReference type="InterPro" id="IPR017517">
    <property type="entry name" value="Maleyloyr_isom"/>
</dbReference>
<keyword evidence="3" id="KW-1185">Reference proteome</keyword>
<feature type="domain" description="Mycothiol-dependent maleylpyruvate isomerase metal-binding" evidence="1">
    <location>
        <begin position="10"/>
        <end position="133"/>
    </location>
</feature>
<protein>
    <recommendedName>
        <fullName evidence="1">Mycothiol-dependent maleylpyruvate isomerase metal-binding domain-containing protein</fullName>
    </recommendedName>
</protein>
<dbReference type="RefSeq" id="WP_203758433.1">
    <property type="nucleotide sequence ID" value="NZ_BONK01000019.1"/>
</dbReference>
<comment type="caution">
    <text evidence="2">The sequence shown here is derived from an EMBL/GenBank/DDBJ whole genome shotgun (WGS) entry which is preliminary data.</text>
</comment>
<dbReference type="EMBL" id="BONK01000019">
    <property type="protein sequence ID" value="GIG23430.1"/>
    <property type="molecule type" value="Genomic_DNA"/>
</dbReference>
<dbReference type="SUPFAM" id="SSF109854">
    <property type="entry name" value="DinB/YfiT-like putative metalloenzymes"/>
    <property type="match status" value="1"/>
</dbReference>
<dbReference type="Gene3D" id="1.20.120.450">
    <property type="entry name" value="dinb family like domain"/>
    <property type="match status" value="1"/>
</dbReference>
<dbReference type="InterPro" id="IPR024344">
    <property type="entry name" value="MDMPI_metal-binding"/>
</dbReference>
<dbReference type="NCBIfam" id="TIGR03086">
    <property type="entry name" value="TIGR03086 family metal-binding protein"/>
    <property type="match status" value="1"/>
</dbReference>
<reference evidence="2" key="1">
    <citation type="submission" date="2021-01" db="EMBL/GenBank/DDBJ databases">
        <title>Whole genome shotgun sequence of Cellulomonas chitinilytica NBRC 110799.</title>
        <authorList>
            <person name="Komaki H."/>
            <person name="Tamura T."/>
        </authorList>
    </citation>
    <scope>NUCLEOTIDE SEQUENCE</scope>
    <source>
        <strain evidence="2">NBRC 110799</strain>
    </source>
</reference>
<evidence type="ECO:0000259" key="1">
    <source>
        <dbReference type="Pfam" id="PF11716"/>
    </source>
</evidence>
<dbReference type="NCBIfam" id="TIGR03083">
    <property type="entry name" value="maleylpyruvate isomerase family mycothiol-dependent enzyme"/>
    <property type="match status" value="1"/>
</dbReference>
<sequence>MTATTLWPVLDHAHTALRSVLADLTPADLARPTPCTEWTVTQVLQHAAGDQRAYAAAITGHGGPTENPFDPSGTLDGTPTALVEPALVASADAFATVAADAPTPTPLPHGALPAPVAAGAAALDAAVHAWDVAVATGRPSPLDDALAADLLPVARAIVEPLRQYGAYAAALDPAPGDGPSAELLRYLGRDPRWTP</sequence>
<evidence type="ECO:0000313" key="2">
    <source>
        <dbReference type="EMBL" id="GIG23430.1"/>
    </source>
</evidence>
<dbReference type="Proteomes" id="UP000632740">
    <property type="component" value="Unassembled WGS sequence"/>
</dbReference>
<accession>A0A919P702</accession>
<dbReference type="GO" id="GO:0046872">
    <property type="term" value="F:metal ion binding"/>
    <property type="evidence" value="ECO:0007669"/>
    <property type="project" value="InterPro"/>
</dbReference>
<dbReference type="Pfam" id="PF11716">
    <property type="entry name" value="MDMPI_N"/>
    <property type="match status" value="1"/>
</dbReference>
<dbReference type="InterPro" id="IPR017520">
    <property type="entry name" value="CHP03086"/>
</dbReference>